<evidence type="ECO:0000256" key="1">
    <source>
        <dbReference type="SAM" id="Phobius"/>
    </source>
</evidence>
<organism evidence="2 3">
    <name type="scientific">Sulfobacillus acidophilus</name>
    <dbReference type="NCBI Taxonomy" id="53633"/>
    <lineage>
        <taxon>Bacteria</taxon>
        <taxon>Bacillati</taxon>
        <taxon>Bacillota</taxon>
        <taxon>Clostridia</taxon>
        <taxon>Eubacteriales</taxon>
        <taxon>Clostridiales Family XVII. Incertae Sedis</taxon>
        <taxon>Sulfobacillus</taxon>
    </lineage>
</organism>
<gene>
    <name evidence="2" type="ORF">C7B45_05175</name>
</gene>
<comment type="caution">
    <text evidence="2">The sequence shown here is derived from an EMBL/GenBank/DDBJ whole genome shotgun (WGS) entry which is preliminary data.</text>
</comment>
<feature type="transmembrane region" description="Helical" evidence="1">
    <location>
        <begin position="143"/>
        <end position="167"/>
    </location>
</feature>
<evidence type="ECO:0000313" key="2">
    <source>
        <dbReference type="EMBL" id="PSR22892.1"/>
    </source>
</evidence>
<keyword evidence="1" id="KW-0812">Transmembrane</keyword>
<dbReference type="Proteomes" id="UP000241848">
    <property type="component" value="Unassembled WGS sequence"/>
</dbReference>
<feature type="transmembrane region" description="Helical" evidence="1">
    <location>
        <begin position="187"/>
        <end position="210"/>
    </location>
</feature>
<name>A0A2T2WKY1_9FIRM</name>
<reference evidence="2 3" key="1">
    <citation type="journal article" date="2014" name="BMC Genomics">
        <title>Comparison of environmental and isolate Sulfobacillus genomes reveals diverse carbon, sulfur, nitrogen, and hydrogen metabolisms.</title>
        <authorList>
            <person name="Justice N.B."/>
            <person name="Norman A."/>
            <person name="Brown C.T."/>
            <person name="Singh A."/>
            <person name="Thomas B.C."/>
            <person name="Banfield J.F."/>
        </authorList>
    </citation>
    <scope>NUCLEOTIDE SEQUENCE [LARGE SCALE GENOMIC DNA]</scope>
    <source>
        <strain evidence="2">AMDSBA3</strain>
    </source>
</reference>
<feature type="transmembrane region" description="Helical" evidence="1">
    <location>
        <begin position="7"/>
        <end position="27"/>
    </location>
</feature>
<proteinExistence type="predicted"/>
<feature type="transmembrane region" description="Helical" evidence="1">
    <location>
        <begin position="47"/>
        <end position="63"/>
    </location>
</feature>
<protein>
    <submittedName>
        <fullName evidence="2">Uncharacterized protein</fullName>
    </submittedName>
</protein>
<keyword evidence="1" id="KW-1133">Transmembrane helix</keyword>
<keyword evidence="1" id="KW-0472">Membrane</keyword>
<evidence type="ECO:0000313" key="3">
    <source>
        <dbReference type="Proteomes" id="UP000241848"/>
    </source>
</evidence>
<dbReference type="AlphaFoldDB" id="A0A2T2WKY1"/>
<sequence>MAAIELRLIPLVGYLLLAVALALLALTHGPLELARNWQRHFIENMEAFVPLSLALLSAPMLIADSEQGMVELNATLPHRAILTVRFLAVWAVSWAFLLAGAEFMNLLWGPVPFWSGVLAAFGPAVFLTGVAFWATLITARVSVGYLVVIGLCVTDLILKILGAFATVPALQLIDTFSYRWATPALSWWVPKVFMLAVGIVLIVQAIRLVARYWSRSL</sequence>
<accession>A0A2T2WKY1</accession>
<dbReference type="EMBL" id="PXYV01000011">
    <property type="protein sequence ID" value="PSR22892.1"/>
    <property type="molecule type" value="Genomic_DNA"/>
</dbReference>
<feature type="transmembrane region" description="Helical" evidence="1">
    <location>
        <begin position="84"/>
        <end position="107"/>
    </location>
</feature>
<feature type="transmembrane region" description="Helical" evidence="1">
    <location>
        <begin position="113"/>
        <end position="136"/>
    </location>
</feature>